<feature type="non-terminal residue" evidence="5">
    <location>
        <position position="1"/>
    </location>
</feature>
<evidence type="ECO:0000313" key="6">
    <source>
        <dbReference type="Proteomes" id="UP000708208"/>
    </source>
</evidence>
<dbReference type="Proteomes" id="UP000708208">
    <property type="component" value="Unassembled WGS sequence"/>
</dbReference>
<dbReference type="GO" id="GO:0016020">
    <property type="term" value="C:membrane"/>
    <property type="evidence" value="ECO:0007669"/>
    <property type="project" value="UniProtKB-SubCell"/>
</dbReference>
<keyword evidence="3" id="KW-1133">Transmembrane helix</keyword>
<protein>
    <submittedName>
        <fullName evidence="5">Uncharacterized protein</fullName>
    </submittedName>
</protein>
<dbReference type="AlphaFoldDB" id="A0A8J2PP13"/>
<keyword evidence="4" id="KW-0472">Membrane</keyword>
<dbReference type="InterPro" id="IPR005828">
    <property type="entry name" value="MFS_sugar_transport-like"/>
</dbReference>
<evidence type="ECO:0000256" key="1">
    <source>
        <dbReference type="ARBA" id="ARBA00004370"/>
    </source>
</evidence>
<evidence type="ECO:0000256" key="2">
    <source>
        <dbReference type="ARBA" id="ARBA00022692"/>
    </source>
</evidence>
<dbReference type="Pfam" id="PF00083">
    <property type="entry name" value="Sugar_tr"/>
    <property type="match status" value="1"/>
</dbReference>
<reference evidence="5" key="1">
    <citation type="submission" date="2021-06" db="EMBL/GenBank/DDBJ databases">
        <authorList>
            <person name="Hodson N. C."/>
            <person name="Mongue J. A."/>
            <person name="Jaron S. K."/>
        </authorList>
    </citation>
    <scope>NUCLEOTIDE SEQUENCE</scope>
</reference>
<gene>
    <name evidence="5" type="ORF">AFUS01_LOCUS47355</name>
</gene>
<dbReference type="GO" id="GO:0022857">
    <property type="term" value="F:transmembrane transporter activity"/>
    <property type="evidence" value="ECO:0007669"/>
    <property type="project" value="InterPro"/>
</dbReference>
<name>A0A8J2PP13_9HEXA</name>
<accession>A0A8J2PP13</accession>
<sequence>FGLGPIPWMLPSELLPADVRGRLGSIAVTLNWLPAFCVVKAQEFVKLELLEKVKELGFRDQIFPTFNLRQLNLEVEVLQQSLPTFGVTTALRIPGFQQD</sequence>
<evidence type="ECO:0000256" key="3">
    <source>
        <dbReference type="ARBA" id="ARBA00022989"/>
    </source>
</evidence>
<keyword evidence="2" id="KW-0812">Transmembrane</keyword>
<proteinExistence type="predicted"/>
<keyword evidence="6" id="KW-1185">Reference proteome</keyword>
<evidence type="ECO:0000256" key="4">
    <source>
        <dbReference type="ARBA" id="ARBA00023136"/>
    </source>
</evidence>
<comment type="subcellular location">
    <subcellularLocation>
        <location evidence="1">Membrane</location>
    </subcellularLocation>
</comment>
<dbReference type="EMBL" id="CAJVCH010571731">
    <property type="protein sequence ID" value="CAG7838378.1"/>
    <property type="molecule type" value="Genomic_DNA"/>
</dbReference>
<comment type="caution">
    <text evidence="5">The sequence shown here is derived from an EMBL/GenBank/DDBJ whole genome shotgun (WGS) entry which is preliminary data.</text>
</comment>
<dbReference type="OrthoDB" id="4540492at2759"/>
<evidence type="ECO:0000313" key="5">
    <source>
        <dbReference type="EMBL" id="CAG7838378.1"/>
    </source>
</evidence>
<organism evidence="5 6">
    <name type="scientific">Allacma fusca</name>
    <dbReference type="NCBI Taxonomy" id="39272"/>
    <lineage>
        <taxon>Eukaryota</taxon>
        <taxon>Metazoa</taxon>
        <taxon>Ecdysozoa</taxon>
        <taxon>Arthropoda</taxon>
        <taxon>Hexapoda</taxon>
        <taxon>Collembola</taxon>
        <taxon>Symphypleona</taxon>
        <taxon>Sminthuridae</taxon>
        <taxon>Allacma</taxon>
    </lineage>
</organism>